<dbReference type="Proteomes" id="UP000252915">
    <property type="component" value="Unassembled WGS sequence"/>
</dbReference>
<evidence type="ECO:0000313" key="2">
    <source>
        <dbReference type="EMBL" id="RCL44481.1"/>
    </source>
</evidence>
<keyword evidence="2" id="KW-0489">Methyltransferase</keyword>
<comment type="caution">
    <text evidence="2">The sequence shown here is derived from an EMBL/GenBank/DDBJ whole genome shotgun (WGS) entry which is preliminary data.</text>
</comment>
<dbReference type="Pfam" id="PF08241">
    <property type="entry name" value="Methyltransf_11"/>
    <property type="match status" value="1"/>
</dbReference>
<evidence type="ECO:0000259" key="1">
    <source>
        <dbReference type="Pfam" id="PF08241"/>
    </source>
</evidence>
<proteinExistence type="predicted"/>
<sequence>MGFYDKYVLPKVLNCTCGSKPIQYQRKKVVPLAEGVVLDVGIGSGLNIPFYDMSKIDKVLGLDPSEELNNIAKDVAEENAVNIDFMLCGAEDIPLPDNHVDTLLITYTMCTIPEVAEANREMLRVLKPGGKLIFCEHGLAPDANVAKWQGRINPIWGKIAGGCNLNRNIPELITSAGFEIENLEQMYLPSTPRFAGYNYWGSARIK</sequence>
<dbReference type="PANTHER" id="PTHR45036">
    <property type="entry name" value="METHYLTRANSFERASE LIKE 7B"/>
    <property type="match status" value="1"/>
</dbReference>
<accession>A0A368C4R6</accession>
<keyword evidence="2" id="KW-0808">Transferase</keyword>
<feature type="domain" description="Methyltransferase type 11" evidence="1">
    <location>
        <begin position="38"/>
        <end position="134"/>
    </location>
</feature>
<reference evidence="2 3" key="1">
    <citation type="journal article" date="2018" name="Microbiome">
        <title>Fine metagenomic profile of the Mediterranean stratified and mixed water columns revealed by assembly and recruitment.</title>
        <authorList>
            <person name="Haro-Moreno J.M."/>
            <person name="Lopez-Perez M."/>
            <person name="De La Torre J.R."/>
            <person name="Picazo A."/>
            <person name="Camacho A."/>
            <person name="Rodriguez-Valera F."/>
        </authorList>
    </citation>
    <scope>NUCLEOTIDE SEQUENCE [LARGE SCALE GENOMIC DNA]</scope>
    <source>
        <strain evidence="2">MED-G78</strain>
    </source>
</reference>
<dbReference type="SUPFAM" id="SSF53335">
    <property type="entry name" value="S-adenosyl-L-methionine-dependent methyltransferases"/>
    <property type="match status" value="1"/>
</dbReference>
<dbReference type="CDD" id="cd02440">
    <property type="entry name" value="AdoMet_MTases"/>
    <property type="match status" value="1"/>
</dbReference>
<protein>
    <submittedName>
        <fullName evidence="2">Class I SAM-dependent methyltransferase</fullName>
    </submittedName>
</protein>
<dbReference type="GO" id="GO:0008757">
    <property type="term" value="F:S-adenosylmethionine-dependent methyltransferase activity"/>
    <property type="evidence" value="ECO:0007669"/>
    <property type="project" value="InterPro"/>
</dbReference>
<name>A0A368C4R6_9GAMM</name>
<organism evidence="2 3">
    <name type="scientific">SAR86 cluster bacterium</name>
    <dbReference type="NCBI Taxonomy" id="2030880"/>
    <lineage>
        <taxon>Bacteria</taxon>
        <taxon>Pseudomonadati</taxon>
        <taxon>Pseudomonadota</taxon>
        <taxon>Gammaproteobacteria</taxon>
        <taxon>SAR86 cluster</taxon>
    </lineage>
</organism>
<dbReference type="InterPro" id="IPR052356">
    <property type="entry name" value="Thiol_S-MT"/>
</dbReference>
<dbReference type="GO" id="GO:0032259">
    <property type="term" value="P:methylation"/>
    <property type="evidence" value="ECO:0007669"/>
    <property type="project" value="UniProtKB-KW"/>
</dbReference>
<evidence type="ECO:0000313" key="3">
    <source>
        <dbReference type="Proteomes" id="UP000252915"/>
    </source>
</evidence>
<dbReference type="PANTHER" id="PTHR45036:SF1">
    <property type="entry name" value="METHYLTRANSFERASE LIKE 7A"/>
    <property type="match status" value="1"/>
</dbReference>
<dbReference type="InterPro" id="IPR029063">
    <property type="entry name" value="SAM-dependent_MTases_sf"/>
</dbReference>
<dbReference type="AlphaFoldDB" id="A0A368C4R6"/>
<dbReference type="EMBL" id="QOPI01000015">
    <property type="protein sequence ID" value="RCL44481.1"/>
    <property type="molecule type" value="Genomic_DNA"/>
</dbReference>
<gene>
    <name evidence="2" type="ORF">DBW92_03165</name>
</gene>
<dbReference type="Gene3D" id="3.40.50.150">
    <property type="entry name" value="Vaccinia Virus protein VP39"/>
    <property type="match status" value="1"/>
</dbReference>
<dbReference type="InterPro" id="IPR013216">
    <property type="entry name" value="Methyltransf_11"/>
</dbReference>